<evidence type="ECO:0000256" key="2">
    <source>
        <dbReference type="ARBA" id="ARBA00022448"/>
    </source>
</evidence>
<dbReference type="InterPro" id="IPR028082">
    <property type="entry name" value="Peripla_BP_I"/>
</dbReference>
<dbReference type="AlphaFoldDB" id="A0A3M3Y7K2"/>
<dbReference type="Gene3D" id="3.40.50.2300">
    <property type="match status" value="2"/>
</dbReference>
<keyword evidence="3" id="KW-0732">Signal</keyword>
<evidence type="ECO:0000256" key="4">
    <source>
        <dbReference type="ARBA" id="ARBA00022970"/>
    </source>
</evidence>
<gene>
    <name evidence="6" type="ORF">ALQ33_04774</name>
</gene>
<evidence type="ECO:0000313" key="7">
    <source>
        <dbReference type="Proteomes" id="UP000279372"/>
    </source>
</evidence>
<reference evidence="6 7" key="1">
    <citation type="submission" date="2018-08" db="EMBL/GenBank/DDBJ databases">
        <title>Recombination of ecologically and evolutionarily significant loci maintains genetic cohesion in the Pseudomonas syringae species complex.</title>
        <authorList>
            <person name="Dillon M."/>
            <person name="Thakur S."/>
            <person name="Almeida R.N.D."/>
            <person name="Weir B.S."/>
            <person name="Guttman D.S."/>
        </authorList>
    </citation>
    <scope>NUCLEOTIDE SEQUENCE [LARGE SCALE GENOMIC DNA]</scope>
    <source>
        <strain evidence="6 7">ICMP 8902</strain>
    </source>
</reference>
<dbReference type="InterPro" id="IPR000709">
    <property type="entry name" value="Leu_Ile_Val-bd"/>
</dbReference>
<keyword evidence="2" id="KW-0813">Transport</keyword>
<evidence type="ECO:0000313" key="6">
    <source>
        <dbReference type="EMBL" id="RMO78106.1"/>
    </source>
</evidence>
<feature type="domain" description="Leucine-binding protein" evidence="5">
    <location>
        <begin position="126"/>
        <end position="467"/>
    </location>
</feature>
<dbReference type="EMBL" id="RBQB01000400">
    <property type="protein sequence ID" value="RMO78106.1"/>
    <property type="molecule type" value="Genomic_DNA"/>
</dbReference>
<accession>A0A3M3Y7K2</accession>
<dbReference type="CDD" id="cd06342">
    <property type="entry name" value="PBP1_ABC_LIVBP-like"/>
    <property type="match status" value="1"/>
</dbReference>
<evidence type="ECO:0000256" key="1">
    <source>
        <dbReference type="ARBA" id="ARBA00010062"/>
    </source>
</evidence>
<dbReference type="SUPFAM" id="SSF53822">
    <property type="entry name" value="Periplasmic binding protein-like I"/>
    <property type="match status" value="1"/>
</dbReference>
<dbReference type="GO" id="GO:0006865">
    <property type="term" value="P:amino acid transport"/>
    <property type="evidence" value="ECO:0007669"/>
    <property type="project" value="UniProtKB-KW"/>
</dbReference>
<dbReference type="PANTHER" id="PTHR47151">
    <property type="entry name" value="LEU/ILE/VAL-BINDING ABC TRANSPORTER SUBUNIT"/>
    <property type="match status" value="1"/>
</dbReference>
<dbReference type="PANTHER" id="PTHR47151:SF2">
    <property type="entry name" value="AMINO ACID BINDING PROTEIN"/>
    <property type="match status" value="1"/>
</dbReference>
<evidence type="ECO:0000256" key="3">
    <source>
        <dbReference type="ARBA" id="ARBA00022729"/>
    </source>
</evidence>
<evidence type="ECO:0000259" key="5">
    <source>
        <dbReference type="Pfam" id="PF13458"/>
    </source>
</evidence>
<dbReference type="Proteomes" id="UP000279372">
    <property type="component" value="Unassembled WGS sequence"/>
</dbReference>
<sequence>MHFGDVCCYSWVAHRAPSRLLLGLTRVALFRGRVAPSAPEAIVKPYCKAFGPLNGASTRHFRLPKSNGTRLALSKKQSCICSIMKVPTKKISSGAPLMSHTFYRKGFLAIAVATALGVSSFAQADVKIGVAGPMTGANASFGQQYMKGAQAAADAINKAGGVNGEKIVIVAGDDACEPKQAVAVANRLVDQEKVIGVVGHFCSSSTIPASEIYGDAGVIAITPGSTNPAVTERGLKEMFRMCGRDDQQGIVAGDYIVDVLKGKKVAVINDKDTYGKGLADATAKQLTARGVKPILEEGLTRGEKDFSALVTKIRSVGADVVYFGGLHPEAGPLVRQMREQGLKDVKFMSDDGVVTDELVTTAGGAQYVDGVYMTFGADPRALPDSKAVVDEFRKAGYEPEGYTLYAYASIQALAAGFNGAKSNKSDKAAEWLKANPVKTVMGEKAWDAKGDLKVSDYVVYQWDATGKYKQLEKQK</sequence>
<name>A0A3M3Y7K2_9PSED</name>
<dbReference type="PRINTS" id="PR00337">
    <property type="entry name" value="LEUILEVALBP"/>
</dbReference>
<dbReference type="InterPro" id="IPR028081">
    <property type="entry name" value="Leu-bd"/>
</dbReference>
<protein>
    <submittedName>
        <fullName evidence="6">High affinity branched-chain amino acid ABC transporter periplasmic amino acid-binding protein</fullName>
    </submittedName>
</protein>
<keyword evidence="4" id="KW-0029">Amino-acid transport</keyword>
<comment type="caution">
    <text evidence="6">The sequence shown here is derived from an EMBL/GenBank/DDBJ whole genome shotgun (WGS) entry which is preliminary data.</text>
</comment>
<organism evidence="6 7">
    <name type="scientific">Pseudomonas syringae pv. philadelphi</name>
    <dbReference type="NCBI Taxonomy" id="251706"/>
    <lineage>
        <taxon>Bacteria</taxon>
        <taxon>Pseudomonadati</taxon>
        <taxon>Pseudomonadota</taxon>
        <taxon>Gammaproteobacteria</taxon>
        <taxon>Pseudomonadales</taxon>
        <taxon>Pseudomonadaceae</taxon>
        <taxon>Pseudomonas</taxon>
    </lineage>
</organism>
<dbReference type="Pfam" id="PF13458">
    <property type="entry name" value="Peripla_BP_6"/>
    <property type="match status" value="1"/>
</dbReference>
<comment type="similarity">
    <text evidence="1">Belongs to the leucine-binding protein family.</text>
</comment>
<proteinExistence type="inferred from homology"/>